<accession>A0ACC2I962</accession>
<organism evidence="1 2">
    <name type="scientific">Boeremia exigua</name>
    <dbReference type="NCBI Taxonomy" id="749465"/>
    <lineage>
        <taxon>Eukaryota</taxon>
        <taxon>Fungi</taxon>
        <taxon>Dikarya</taxon>
        <taxon>Ascomycota</taxon>
        <taxon>Pezizomycotina</taxon>
        <taxon>Dothideomycetes</taxon>
        <taxon>Pleosporomycetidae</taxon>
        <taxon>Pleosporales</taxon>
        <taxon>Pleosporineae</taxon>
        <taxon>Didymellaceae</taxon>
        <taxon>Boeremia</taxon>
    </lineage>
</organism>
<dbReference type="Proteomes" id="UP001153331">
    <property type="component" value="Unassembled WGS sequence"/>
</dbReference>
<comment type="caution">
    <text evidence="1">The sequence shown here is derived from an EMBL/GenBank/DDBJ whole genome shotgun (WGS) entry which is preliminary data.</text>
</comment>
<name>A0ACC2I962_9PLEO</name>
<dbReference type="EMBL" id="JAPHNI010000380">
    <property type="protein sequence ID" value="KAJ8111731.1"/>
    <property type="molecule type" value="Genomic_DNA"/>
</dbReference>
<evidence type="ECO:0000313" key="2">
    <source>
        <dbReference type="Proteomes" id="UP001153331"/>
    </source>
</evidence>
<sequence>MANVNGTLTVMPPPPGHVVDFDNPQRHYQKQVYTAMIVENILALLFLLQRLFIRVRVLKLFQVEDGAALSAWILSIATQATLLVGFLQEVMGVHAWEVSLDGYELFSQLMFAVPLTYAICTACAKGSLCLFYGRLSPDVMFQIAVKATLVLIVAGYSAVFFSLMTIITSIIRLEVLLSAMKTSDQSWVIGEGALWIVVECNLLVICCCQPTLRLFFKHIAPQWIGERTQRPTYEQSNGRRLRTWGTMSTRPRRIDTLTGTFIDLENADNVPLELRGDWKNVGKREAKVISCQGKHDESEEAILFERSVEITYGVARSTHSQQSGSSSNAKCETQDCGRGS</sequence>
<protein>
    <submittedName>
        <fullName evidence="1">Uncharacterized protein</fullName>
    </submittedName>
</protein>
<proteinExistence type="predicted"/>
<evidence type="ECO:0000313" key="1">
    <source>
        <dbReference type="EMBL" id="KAJ8111731.1"/>
    </source>
</evidence>
<keyword evidence="2" id="KW-1185">Reference proteome</keyword>
<gene>
    <name evidence="1" type="ORF">OPT61_g5749</name>
</gene>
<reference evidence="1" key="1">
    <citation type="submission" date="2022-11" db="EMBL/GenBank/DDBJ databases">
        <title>Genome Sequence of Boeremia exigua.</title>
        <authorList>
            <person name="Buettner E."/>
        </authorList>
    </citation>
    <scope>NUCLEOTIDE SEQUENCE</scope>
    <source>
        <strain evidence="1">CU02</strain>
    </source>
</reference>